<proteinExistence type="predicted"/>
<gene>
    <name evidence="3" type="ORF">F2P56_018831</name>
</gene>
<evidence type="ECO:0000256" key="1">
    <source>
        <dbReference type="SAM" id="MobiDB-lite"/>
    </source>
</evidence>
<evidence type="ECO:0000313" key="3">
    <source>
        <dbReference type="EMBL" id="KAF5462860.1"/>
    </source>
</evidence>
<dbReference type="InterPro" id="IPR013103">
    <property type="entry name" value="RVT_2"/>
</dbReference>
<dbReference type="Gramene" id="Jr08_15850_p1">
    <property type="protein sequence ID" value="cds.Jr08_15850_p1"/>
    <property type="gene ID" value="Jr08_15850"/>
</dbReference>
<dbReference type="AlphaFoldDB" id="A0A833U5T2"/>
<reference evidence="3" key="2">
    <citation type="submission" date="2020-03" db="EMBL/GenBank/DDBJ databases">
        <title>Walnut 2.0.</title>
        <authorList>
            <person name="Marrano A."/>
            <person name="Britton M."/>
            <person name="Zimin A.V."/>
            <person name="Zaini P.A."/>
            <person name="Workman R."/>
            <person name="Puiu D."/>
            <person name="Bianco L."/>
            <person name="Allen B.J."/>
            <person name="Troggio M."/>
            <person name="Leslie C.A."/>
            <person name="Timp W."/>
            <person name="Dendekar A."/>
            <person name="Salzberg S.L."/>
            <person name="Neale D.B."/>
        </authorList>
    </citation>
    <scope>NUCLEOTIDE SEQUENCE</scope>
    <source>
        <tissue evidence="3">Leaves</tissue>
    </source>
</reference>
<accession>A0A833U5T2</accession>
<dbReference type="EMBL" id="LIHL02000008">
    <property type="protein sequence ID" value="KAF5462860.1"/>
    <property type="molecule type" value="Genomic_DNA"/>
</dbReference>
<feature type="region of interest" description="Disordered" evidence="1">
    <location>
        <begin position="176"/>
        <end position="204"/>
    </location>
</feature>
<sequence length="372" mass="41216">MSTASPNWFPDTATSTHFTSDFSKLNLESTPYLGPDQVTIGDGSSLGIQNSGSDLLSTSFGNFLLHQLLHDLNSQEASSQINQSSFQPSPSEPISPSLYTAPSVNLLSTTLAHEPITTNHHSLDSSPSPENTTASFPANPNSLLHPGASSSSIPSSTNLHPMTTRSKALITRPLQRQDGSIPWPPLKHSASLTTHSSIPDEPTSYTEASKFSIWHTAMASEFEALLRNDTWTLVPPHPNQNLLGSKCVLKTKRLADGTIEQCKARLVAKGFHQQAGLDYSKTFSPVVKLVTIRLLFSITVSRKWPLHQLDIRNAFLHRDLEEDVFIQQPTRWEEHLYRLLKPKLSLPLFCCVRIPSLMGLLFQQPIRFENSF</sequence>
<feature type="compositionally biased region" description="Polar residues" evidence="1">
    <location>
        <begin position="190"/>
        <end position="204"/>
    </location>
</feature>
<protein>
    <recommendedName>
        <fullName evidence="2">Reverse transcriptase Ty1/copia-type domain-containing protein</fullName>
    </recommendedName>
</protein>
<feature type="region of interest" description="Disordered" evidence="1">
    <location>
        <begin position="117"/>
        <end position="160"/>
    </location>
</feature>
<dbReference type="Proteomes" id="UP000619265">
    <property type="component" value="Unassembled WGS sequence"/>
</dbReference>
<dbReference type="Pfam" id="PF07727">
    <property type="entry name" value="RVT_2"/>
    <property type="match status" value="1"/>
</dbReference>
<comment type="caution">
    <text evidence="3">The sequence shown here is derived from an EMBL/GenBank/DDBJ whole genome shotgun (WGS) entry which is preliminary data.</text>
</comment>
<feature type="domain" description="Reverse transcriptase Ty1/copia-type" evidence="2">
    <location>
        <begin position="228"/>
        <end position="332"/>
    </location>
</feature>
<reference evidence="3" key="1">
    <citation type="submission" date="2015-10" db="EMBL/GenBank/DDBJ databases">
        <authorList>
            <person name="Martinez-Garcia P.J."/>
            <person name="Crepeau M.W."/>
            <person name="Puiu D."/>
            <person name="Gonzalez-Ibeas D."/>
            <person name="Whalen J."/>
            <person name="Stevens K."/>
            <person name="Paul R."/>
            <person name="Butterfield T."/>
            <person name="Britton M."/>
            <person name="Reagan R."/>
            <person name="Chakraborty S."/>
            <person name="Walawage S.L."/>
            <person name="Vasquez-Gross H.A."/>
            <person name="Cardeno C."/>
            <person name="Famula R."/>
            <person name="Pratt K."/>
            <person name="Kuruganti S."/>
            <person name="Aradhya M.K."/>
            <person name="Leslie C.A."/>
            <person name="Dandekar A.M."/>
            <person name="Salzberg S.L."/>
            <person name="Wegrzyn J.L."/>
            <person name="Langley C.H."/>
            <person name="Neale D.B."/>
        </authorList>
    </citation>
    <scope>NUCLEOTIDE SEQUENCE</scope>
    <source>
        <tissue evidence="3">Leaves</tissue>
    </source>
</reference>
<feature type="compositionally biased region" description="Polar residues" evidence="1">
    <location>
        <begin position="117"/>
        <end position="142"/>
    </location>
</feature>
<name>A0A833U5T2_JUGRE</name>
<evidence type="ECO:0000259" key="2">
    <source>
        <dbReference type="Pfam" id="PF07727"/>
    </source>
</evidence>
<organism evidence="3 4">
    <name type="scientific">Juglans regia</name>
    <name type="common">English walnut</name>
    <dbReference type="NCBI Taxonomy" id="51240"/>
    <lineage>
        <taxon>Eukaryota</taxon>
        <taxon>Viridiplantae</taxon>
        <taxon>Streptophyta</taxon>
        <taxon>Embryophyta</taxon>
        <taxon>Tracheophyta</taxon>
        <taxon>Spermatophyta</taxon>
        <taxon>Magnoliopsida</taxon>
        <taxon>eudicotyledons</taxon>
        <taxon>Gunneridae</taxon>
        <taxon>Pentapetalae</taxon>
        <taxon>rosids</taxon>
        <taxon>fabids</taxon>
        <taxon>Fagales</taxon>
        <taxon>Juglandaceae</taxon>
        <taxon>Juglans</taxon>
    </lineage>
</organism>
<feature type="region of interest" description="Disordered" evidence="1">
    <location>
        <begin position="79"/>
        <end position="100"/>
    </location>
</feature>
<evidence type="ECO:0000313" key="4">
    <source>
        <dbReference type="Proteomes" id="UP000619265"/>
    </source>
</evidence>